<sequence length="133" mass="15018">MTLADAAHAAGVPSGTLYSWRARDELFRAALDAVRTMAEAQAQAERPRPGITEAQAEVFLEALREGRTVEQAAARAGASNVTFYRYRDQKPSFAQQMKQAQKTGMQARASRRERKRAPFRSMRYRLVRRDQDG</sequence>
<feature type="region of interest" description="Disordered" evidence="1">
    <location>
        <begin position="100"/>
        <end position="133"/>
    </location>
</feature>
<name>A0A4U0NJC4_9ACTN</name>
<dbReference type="Gene3D" id="1.10.10.60">
    <property type="entry name" value="Homeodomain-like"/>
    <property type="match status" value="1"/>
</dbReference>
<gene>
    <name evidence="2" type="ORF">FCH28_13390</name>
</gene>
<accession>A0A4U0NJC4</accession>
<proteinExistence type="predicted"/>
<dbReference type="SUPFAM" id="SSF46689">
    <property type="entry name" value="Homeodomain-like"/>
    <property type="match status" value="1"/>
</dbReference>
<organism evidence="2 3">
    <name type="scientific">Streptomyces piniterrae</name>
    <dbReference type="NCBI Taxonomy" id="2571125"/>
    <lineage>
        <taxon>Bacteria</taxon>
        <taxon>Bacillati</taxon>
        <taxon>Actinomycetota</taxon>
        <taxon>Actinomycetes</taxon>
        <taxon>Kitasatosporales</taxon>
        <taxon>Streptomycetaceae</taxon>
        <taxon>Streptomyces</taxon>
    </lineage>
</organism>
<evidence type="ECO:0000256" key="1">
    <source>
        <dbReference type="SAM" id="MobiDB-lite"/>
    </source>
</evidence>
<comment type="caution">
    <text evidence="2">The sequence shown here is derived from an EMBL/GenBank/DDBJ whole genome shotgun (WGS) entry which is preliminary data.</text>
</comment>
<keyword evidence="3" id="KW-1185">Reference proteome</keyword>
<dbReference type="OrthoDB" id="5197120at2"/>
<protein>
    <submittedName>
        <fullName evidence="2">Uncharacterized protein</fullName>
    </submittedName>
</protein>
<dbReference type="InterPro" id="IPR009057">
    <property type="entry name" value="Homeodomain-like_sf"/>
</dbReference>
<dbReference type="AlphaFoldDB" id="A0A4U0NJC4"/>
<feature type="compositionally biased region" description="Basic residues" evidence="1">
    <location>
        <begin position="109"/>
        <end position="126"/>
    </location>
</feature>
<evidence type="ECO:0000313" key="3">
    <source>
        <dbReference type="Proteomes" id="UP000308697"/>
    </source>
</evidence>
<dbReference type="Proteomes" id="UP000308697">
    <property type="component" value="Unassembled WGS sequence"/>
</dbReference>
<reference evidence="2 3" key="1">
    <citation type="submission" date="2019-04" db="EMBL/GenBank/DDBJ databases">
        <title>Streptomyces piniterrae sp. nov., a heliquinomycin-producing actinomycete isolated from rhizosphere soil of Pinus yunnanensis.</title>
        <authorList>
            <person name="Zhuang X."/>
            <person name="Zhao J."/>
        </authorList>
    </citation>
    <scope>NUCLEOTIDE SEQUENCE [LARGE SCALE GENOMIC DNA]</scope>
    <source>
        <strain evidence="3">jys28</strain>
    </source>
</reference>
<dbReference type="RefSeq" id="WP_136740100.1">
    <property type="nucleotide sequence ID" value="NZ_SUMB01000004.1"/>
</dbReference>
<dbReference type="EMBL" id="SUMB01000004">
    <property type="protein sequence ID" value="TJZ54173.1"/>
    <property type="molecule type" value="Genomic_DNA"/>
</dbReference>
<evidence type="ECO:0000313" key="2">
    <source>
        <dbReference type="EMBL" id="TJZ54173.1"/>
    </source>
</evidence>